<sequence length="324" mass="35322">MATLTSTYSLVEQAKRIDPSGQQAQIVEVLNRKMGEILTEAPWLPSNDVWTNKTTRRGTLPTGSRRKLNQRISQSVSKTTEVLDVIEQLEDYCDVDVALVDSMPSPAVFRSGEVDAFVEGLGQTMVSDILYGNANVNPDSMHGLAPRLGTLDTRFVIGAGGSGGDTTSVFVVTWGQATAYLIYPKNMAANLGVQHVDKGQVTSETTAGLIEVYRDHFVIRCGMVVRHPRAIGRVANIEAAGVDNIFNEDNLITLLNNMEVGPGTRIYVNEVIATQAQIRCKDKNNVYWSPGNSALSGDPFMYFSGVPVRKLAREILLNTETVVA</sequence>
<evidence type="ECO:0000313" key="1">
    <source>
        <dbReference type="EMBL" id="QJH98903.1"/>
    </source>
</evidence>
<dbReference type="NCBIfam" id="NF045672">
    <property type="entry name" value="MCP_gp7_epsi_15"/>
    <property type="match status" value="1"/>
</dbReference>
<dbReference type="Pfam" id="PF20911">
    <property type="entry name" value="GP7"/>
    <property type="match status" value="1"/>
</dbReference>
<dbReference type="EMBL" id="MT144757">
    <property type="protein sequence ID" value="QJH98903.1"/>
    <property type="molecule type" value="Genomic_DNA"/>
</dbReference>
<protein>
    <submittedName>
        <fullName evidence="1">Putative capsid protein</fullName>
    </submittedName>
</protein>
<dbReference type="AlphaFoldDB" id="A0A6M3XQ40"/>
<proteinExistence type="predicted"/>
<gene>
    <name evidence="1" type="ORF">TM448B01419_0012</name>
</gene>
<accession>A0A6M3XQ40</accession>
<dbReference type="InterPro" id="IPR048813">
    <property type="entry name" value="GP7-like"/>
</dbReference>
<organism evidence="1">
    <name type="scientific">viral metagenome</name>
    <dbReference type="NCBI Taxonomy" id="1070528"/>
    <lineage>
        <taxon>unclassified sequences</taxon>
        <taxon>metagenomes</taxon>
        <taxon>organismal metagenomes</taxon>
    </lineage>
</organism>
<name>A0A6M3XQ40_9ZZZZ</name>
<reference evidence="1" key="1">
    <citation type="submission" date="2020-03" db="EMBL/GenBank/DDBJ databases">
        <title>The deep terrestrial virosphere.</title>
        <authorList>
            <person name="Holmfeldt K."/>
            <person name="Nilsson E."/>
            <person name="Simone D."/>
            <person name="Lopez-Fernandez M."/>
            <person name="Wu X."/>
            <person name="de Brujin I."/>
            <person name="Lundin D."/>
            <person name="Andersson A."/>
            <person name="Bertilsson S."/>
            <person name="Dopson M."/>
        </authorList>
    </citation>
    <scope>NUCLEOTIDE SEQUENCE</scope>
    <source>
        <strain evidence="1">TM448B01419</strain>
    </source>
</reference>